<reference evidence="3 4" key="1">
    <citation type="submission" date="2019-08" db="EMBL/GenBank/DDBJ databases">
        <title>Bacillus genomes from the desert of Cuatro Cienegas, Coahuila.</title>
        <authorList>
            <person name="Olmedo-Alvarez G."/>
        </authorList>
    </citation>
    <scope>NUCLEOTIDE SEQUENCE [LARGE SCALE GENOMIC DNA]</scope>
    <source>
        <strain evidence="3 4">CH446_14T</strain>
    </source>
</reference>
<dbReference type="EMBL" id="VTER01000003">
    <property type="protein sequence ID" value="TYS50305.1"/>
    <property type="molecule type" value="Genomic_DNA"/>
</dbReference>
<dbReference type="PROSITE" id="PS51257">
    <property type="entry name" value="PROKAR_LIPOPROTEIN"/>
    <property type="match status" value="1"/>
</dbReference>
<feature type="chain" id="PRO_5022985798" evidence="1">
    <location>
        <begin position="20"/>
        <end position="286"/>
    </location>
</feature>
<dbReference type="SUPFAM" id="SSF51695">
    <property type="entry name" value="PLC-like phosphodiesterases"/>
    <property type="match status" value="1"/>
</dbReference>
<dbReference type="Proteomes" id="UP000322139">
    <property type="component" value="Unassembled WGS sequence"/>
</dbReference>
<feature type="domain" description="GP-PDE" evidence="2">
    <location>
        <begin position="27"/>
        <end position="279"/>
    </location>
</feature>
<evidence type="ECO:0000313" key="3">
    <source>
        <dbReference type="EMBL" id="TYS50305.1"/>
    </source>
</evidence>
<dbReference type="CDD" id="cd08601">
    <property type="entry name" value="GDPD_SaGlpQ_like"/>
    <property type="match status" value="1"/>
</dbReference>
<organism evidence="3 4">
    <name type="scientific">Bacillus infantis</name>
    <dbReference type="NCBI Taxonomy" id="324767"/>
    <lineage>
        <taxon>Bacteria</taxon>
        <taxon>Bacillati</taxon>
        <taxon>Bacillota</taxon>
        <taxon>Bacilli</taxon>
        <taxon>Bacillales</taxon>
        <taxon>Bacillaceae</taxon>
        <taxon>Bacillus</taxon>
    </lineage>
</organism>
<name>A0A5D4RFW7_9BACI</name>
<evidence type="ECO:0000256" key="1">
    <source>
        <dbReference type="SAM" id="SignalP"/>
    </source>
</evidence>
<sequence>MKTFLVSFSLLLIICACSASEHPSDSFIVIGHRGASAYAPEHTIASYEMAAQLGADYIEIDLQMTKDGKLAAMHDQTVDRTTDRTGAVQSFTLEELQQLDAGSWFNREHPGYADPAYSRLKVPSLEEIFQHFGSRVNYYIETKSPDLYPGMEKELLRLLHDYGLIGSKKDNARVIIQSFSSKSLKRIHREEPGIPLIQLISYKEKAVLTVHDIKRVQKYAAGIGPNYNMIDEEYVKKARENGLLVHPYTINKQNEMEEGVAWGITGAFTDFSDTLTEVISNHAGRE</sequence>
<evidence type="ECO:0000313" key="4">
    <source>
        <dbReference type="Proteomes" id="UP000322139"/>
    </source>
</evidence>
<dbReference type="PANTHER" id="PTHR46211:SF7">
    <property type="entry name" value="GLYCEROPHOSPHODIESTER PHOSPHODIESTERASE"/>
    <property type="match status" value="1"/>
</dbReference>
<dbReference type="AlphaFoldDB" id="A0A5D4RFW7"/>
<accession>A0A5D4RFW7</accession>
<evidence type="ECO:0000259" key="2">
    <source>
        <dbReference type="PROSITE" id="PS51704"/>
    </source>
</evidence>
<keyword evidence="1" id="KW-0732">Signal</keyword>
<dbReference type="Pfam" id="PF03009">
    <property type="entry name" value="GDPD"/>
    <property type="match status" value="1"/>
</dbReference>
<dbReference type="PROSITE" id="PS51704">
    <property type="entry name" value="GP_PDE"/>
    <property type="match status" value="1"/>
</dbReference>
<gene>
    <name evidence="3" type="ORF">FZD51_07105</name>
</gene>
<feature type="signal peptide" evidence="1">
    <location>
        <begin position="1"/>
        <end position="19"/>
    </location>
</feature>
<dbReference type="PANTHER" id="PTHR46211">
    <property type="entry name" value="GLYCEROPHOSPHORYL DIESTER PHOSPHODIESTERASE"/>
    <property type="match status" value="1"/>
</dbReference>
<dbReference type="InterPro" id="IPR030395">
    <property type="entry name" value="GP_PDE_dom"/>
</dbReference>
<comment type="caution">
    <text evidence="3">The sequence shown here is derived from an EMBL/GenBank/DDBJ whole genome shotgun (WGS) entry which is preliminary data.</text>
</comment>
<dbReference type="RefSeq" id="WP_148974107.1">
    <property type="nucleotide sequence ID" value="NZ_JBNIKU010000016.1"/>
</dbReference>
<dbReference type="Gene3D" id="3.20.20.190">
    <property type="entry name" value="Phosphatidylinositol (PI) phosphodiesterase"/>
    <property type="match status" value="1"/>
</dbReference>
<protein>
    <submittedName>
        <fullName evidence="3">Glycerophosphodiester phosphodiesterase</fullName>
    </submittedName>
</protein>
<dbReference type="InterPro" id="IPR017946">
    <property type="entry name" value="PLC-like_Pdiesterase_TIM-brl"/>
</dbReference>
<proteinExistence type="predicted"/>
<dbReference type="GO" id="GO:0006629">
    <property type="term" value="P:lipid metabolic process"/>
    <property type="evidence" value="ECO:0007669"/>
    <property type="project" value="InterPro"/>
</dbReference>
<dbReference type="GO" id="GO:0008081">
    <property type="term" value="F:phosphoric diester hydrolase activity"/>
    <property type="evidence" value="ECO:0007669"/>
    <property type="project" value="InterPro"/>
</dbReference>